<dbReference type="Gene3D" id="2.60.110.10">
    <property type="entry name" value="Thaumatin"/>
    <property type="match status" value="1"/>
</dbReference>
<dbReference type="InterPro" id="IPR037176">
    <property type="entry name" value="Osmotin/thaumatin-like_sf"/>
</dbReference>
<evidence type="ECO:0000256" key="1">
    <source>
        <dbReference type="SAM" id="SignalP"/>
    </source>
</evidence>
<dbReference type="Pfam" id="PF16483">
    <property type="entry name" value="Glyco_hydro_64"/>
    <property type="match status" value="1"/>
</dbReference>
<dbReference type="PROSITE" id="PS52005">
    <property type="entry name" value="CBM56"/>
    <property type="match status" value="1"/>
</dbReference>
<dbReference type="PANTHER" id="PTHR38165:SF1">
    <property type="entry name" value="GLUCANASE B"/>
    <property type="match status" value="1"/>
</dbReference>
<dbReference type="InterPro" id="IPR059177">
    <property type="entry name" value="GH29D-like_dom"/>
</dbReference>
<feature type="domain" description="GH64" evidence="3">
    <location>
        <begin position="296"/>
        <end position="669"/>
    </location>
</feature>
<dbReference type="Proteomes" id="UP001371218">
    <property type="component" value="Unassembled WGS sequence"/>
</dbReference>
<evidence type="ECO:0000313" key="4">
    <source>
        <dbReference type="EMBL" id="MEK8034941.1"/>
    </source>
</evidence>
<keyword evidence="1" id="KW-0732">Signal</keyword>
<evidence type="ECO:0000259" key="2">
    <source>
        <dbReference type="PROSITE" id="PS52005"/>
    </source>
</evidence>
<reference evidence="4 5" key="1">
    <citation type="submission" date="2024-04" db="EMBL/GenBank/DDBJ databases">
        <title>Novel species of the genus Ideonella isolated from streams.</title>
        <authorList>
            <person name="Lu H."/>
        </authorList>
    </citation>
    <scope>NUCLEOTIDE SEQUENCE [LARGE SCALE GENOMIC DNA]</scope>
    <source>
        <strain evidence="4 5">DXS29W</strain>
    </source>
</reference>
<dbReference type="EMBL" id="JBBUTG010000042">
    <property type="protein sequence ID" value="MEK8034941.1"/>
    <property type="molecule type" value="Genomic_DNA"/>
</dbReference>
<evidence type="ECO:0000313" key="5">
    <source>
        <dbReference type="Proteomes" id="UP001371218"/>
    </source>
</evidence>
<feature type="domain" description="CBM56" evidence="2">
    <location>
        <begin position="23"/>
        <end position="115"/>
    </location>
</feature>
<accession>A0ABU9BYG3</accession>
<feature type="signal peptide" evidence="1">
    <location>
        <begin position="1"/>
        <end position="24"/>
    </location>
</feature>
<gene>
    <name evidence="4" type="ORF">AACH06_29345</name>
</gene>
<dbReference type="Pfam" id="PF22184">
    <property type="entry name" value="CBM_56"/>
    <property type="match status" value="1"/>
</dbReference>
<dbReference type="InterPro" id="IPR047569">
    <property type="entry name" value="CBM56"/>
</dbReference>
<dbReference type="PROSITE" id="PS52006">
    <property type="entry name" value="GH64"/>
    <property type="match status" value="1"/>
</dbReference>
<dbReference type="InterPro" id="IPR042517">
    <property type="entry name" value="Glyco_hydro_64_N_2"/>
</dbReference>
<keyword evidence="5" id="KW-1185">Reference proteome</keyword>
<dbReference type="InterPro" id="IPR037398">
    <property type="entry name" value="Glyco_hydro_64_fam"/>
</dbReference>
<feature type="chain" id="PRO_5046631227" evidence="1">
    <location>
        <begin position="25"/>
        <end position="669"/>
    </location>
</feature>
<dbReference type="Gene3D" id="3.30.920.50">
    <property type="entry name" value="Beta-1,3-glucanase, C-terminal domain"/>
    <property type="match status" value="1"/>
</dbReference>
<name>A0ABU9BYG3_9BURK</name>
<dbReference type="CDD" id="cd09214">
    <property type="entry name" value="GH64-like"/>
    <property type="match status" value="1"/>
</dbReference>
<dbReference type="PANTHER" id="PTHR38165">
    <property type="match status" value="1"/>
</dbReference>
<protein>
    <submittedName>
        <fullName evidence="4">Beta-1,3-glucanase family protein</fullName>
    </submittedName>
</protein>
<evidence type="ECO:0000259" key="3">
    <source>
        <dbReference type="PROSITE" id="PS52006"/>
    </source>
</evidence>
<organism evidence="4 5">
    <name type="scientific">Ideonella lacteola</name>
    <dbReference type="NCBI Taxonomy" id="2984193"/>
    <lineage>
        <taxon>Bacteria</taxon>
        <taxon>Pseudomonadati</taxon>
        <taxon>Pseudomonadota</taxon>
        <taxon>Betaproteobacteria</taxon>
        <taxon>Burkholderiales</taxon>
        <taxon>Sphaerotilaceae</taxon>
        <taxon>Ideonella</taxon>
    </lineage>
</organism>
<dbReference type="InterPro" id="IPR032477">
    <property type="entry name" value="Glyco_hydro_64"/>
</dbReference>
<dbReference type="RefSeq" id="WP_341429375.1">
    <property type="nucleotide sequence ID" value="NZ_JBBUTG010000042.1"/>
</dbReference>
<proteinExistence type="predicted"/>
<comment type="caution">
    <text evidence="4">The sequence shown here is derived from an EMBL/GenBank/DDBJ whole genome shotgun (WGS) entry which is preliminary data.</text>
</comment>
<sequence>MRRFAVWLAFAWASLFLGMLPAQAQTSDDYTQGVAVSGSVATIWFKPTSNTTSWVDVHYKLNNGAQQNIRMTWVSGNSRYEQNVQPVATGDAISYSFTYNKGTPAYDTPWFAYTVGSGGGGGDKVATPTFNPPGGTYSAPVSVTITTATSGAAIHYTLDGTTPTKTSPTYTAPLTVKKGTTIKAIGFKSGLTKSAMAKAVYKFSDGGGDGNAAAPVLSPYGGSFSGPTQVTMTSATAGATIKYTLDGSSPKASSPTYTGPVTINSSQTLRAIATKSGMGESGVVTADYWIGVGTWNKRTTFNMVNNTRGVYPDSQVYWSIIGKDWNTGQFVHVDANGNLIPMQVSDNGALWKNGEAYTNYFIPLSQTKSVTIPPINSARMMLSVGSPMYIKVLVDGNGNIGYAGANIENPSDPNIDVYFDFIEMAIVPDAGFFGNTTRVDHFGFPVKLRLQGLGGYDRTVGETETRDALFAAFQANVPNEFKSLAQAPYAPYRIVAPGHGTFKTDGPNGHYLDSYIQYVWNKYTTQTLTFTNAQGTFTGQVVGGRFQFTDGKGTYNIYRAPNTQEAFLGNGVLNDATGTTPGTPAYDKQLQIQAQMCAAINRHVVEDPEHWSNSNYYYPGGQAANWFAKFWHDHNVAAQSYGFPYDDVWNYSSSLHTPAPTVATVSIGW</sequence>
<dbReference type="Pfam" id="PF13290">
    <property type="entry name" value="CHB_HEX_C_1"/>
    <property type="match status" value="2"/>
</dbReference>